<sequence length="227" mass="25439">MPSTLPSIITLPHGRCPPLHIMAPTWRHLLKLMARLAGTRVEPTVEALAQTKDVLRLRVVVQFTRNPPERQEWCTVLWFTVDHPVPPDLPATAAFSSTDTLPFSYTTNLTHMNALLRSGVDTATSKLYTIPATATVPYPTLPISFPNLALYLQAALDEARRTDKRLARMVDTCFPTYTEPPEVEQQGKVGGLFRKALGKRKNKPQQARTANEDTYDLVTPFMSDEWG</sequence>
<gene>
    <name evidence="1" type="ORF">CYLTODRAFT_352200</name>
</gene>
<dbReference type="STRING" id="1314674.A0A0D7BCF0"/>
<dbReference type="AlphaFoldDB" id="A0A0D7BCF0"/>
<protein>
    <submittedName>
        <fullName evidence="1">Uncharacterized protein</fullName>
    </submittedName>
</protein>
<name>A0A0D7BCF0_9AGAR</name>
<organism evidence="1 2">
    <name type="scientific">Cylindrobasidium torrendii FP15055 ss-10</name>
    <dbReference type="NCBI Taxonomy" id="1314674"/>
    <lineage>
        <taxon>Eukaryota</taxon>
        <taxon>Fungi</taxon>
        <taxon>Dikarya</taxon>
        <taxon>Basidiomycota</taxon>
        <taxon>Agaricomycotina</taxon>
        <taxon>Agaricomycetes</taxon>
        <taxon>Agaricomycetidae</taxon>
        <taxon>Agaricales</taxon>
        <taxon>Marasmiineae</taxon>
        <taxon>Physalacriaceae</taxon>
        <taxon>Cylindrobasidium</taxon>
    </lineage>
</organism>
<evidence type="ECO:0000313" key="1">
    <source>
        <dbReference type="EMBL" id="KIY67930.1"/>
    </source>
</evidence>
<evidence type="ECO:0000313" key="2">
    <source>
        <dbReference type="Proteomes" id="UP000054007"/>
    </source>
</evidence>
<dbReference type="OrthoDB" id="3269480at2759"/>
<proteinExistence type="predicted"/>
<dbReference type="Proteomes" id="UP000054007">
    <property type="component" value="Unassembled WGS sequence"/>
</dbReference>
<keyword evidence="2" id="KW-1185">Reference proteome</keyword>
<accession>A0A0D7BCF0</accession>
<dbReference type="EMBL" id="KN880513">
    <property type="protein sequence ID" value="KIY67930.1"/>
    <property type="molecule type" value="Genomic_DNA"/>
</dbReference>
<reference evidence="1 2" key="1">
    <citation type="journal article" date="2015" name="Fungal Genet. Biol.">
        <title>Evolution of novel wood decay mechanisms in Agaricales revealed by the genome sequences of Fistulina hepatica and Cylindrobasidium torrendii.</title>
        <authorList>
            <person name="Floudas D."/>
            <person name="Held B.W."/>
            <person name="Riley R."/>
            <person name="Nagy L.G."/>
            <person name="Koehler G."/>
            <person name="Ransdell A.S."/>
            <person name="Younus H."/>
            <person name="Chow J."/>
            <person name="Chiniquy J."/>
            <person name="Lipzen A."/>
            <person name="Tritt A."/>
            <person name="Sun H."/>
            <person name="Haridas S."/>
            <person name="LaButti K."/>
            <person name="Ohm R.A."/>
            <person name="Kues U."/>
            <person name="Blanchette R.A."/>
            <person name="Grigoriev I.V."/>
            <person name="Minto R.E."/>
            <person name="Hibbett D.S."/>
        </authorList>
    </citation>
    <scope>NUCLEOTIDE SEQUENCE [LARGE SCALE GENOMIC DNA]</scope>
    <source>
        <strain evidence="1 2">FP15055 ss-10</strain>
    </source>
</reference>